<protein>
    <submittedName>
        <fullName evidence="1">Uncharacterized protein</fullName>
    </submittedName>
</protein>
<dbReference type="EMBL" id="JANIBL010000035">
    <property type="protein sequence ID" value="MCQ8118191.1"/>
    <property type="molecule type" value="Genomic_DNA"/>
</dbReference>
<accession>A0ABT1TTS9</accession>
<proteinExistence type="predicted"/>
<dbReference type="RefSeq" id="WP_256607243.1">
    <property type="nucleotide sequence ID" value="NZ_JANIBL010000035.1"/>
</dbReference>
<keyword evidence="2" id="KW-1185">Reference proteome</keyword>
<gene>
    <name evidence="1" type="ORF">NP589_12200</name>
</gene>
<sequence length="206" mass="23902">MTILSNIEQSLLTISLGFRQNELAYLALTSKIEHAIRDKIAFHLQENLTFSIVAREWRFILNSKKKLIDIAVVDSEGKETSLIEIKAIYTLEAFLKRKTSFKDVLNYDKEKLEGFESKNAVERYLLLLATHPNIQSVIIQPFDKIIKYSGYINRFFNASGVDYSQDAKNIIDQHCSTLDKNFICDVIDAGKKFNIDVRIYWWLIKL</sequence>
<comment type="caution">
    <text evidence="1">The sequence shown here is derived from an EMBL/GenBank/DDBJ whole genome shotgun (WGS) entry which is preliminary data.</text>
</comment>
<evidence type="ECO:0000313" key="1">
    <source>
        <dbReference type="EMBL" id="MCQ8118191.1"/>
    </source>
</evidence>
<reference evidence="1 2" key="1">
    <citation type="submission" date="2022-07" db="EMBL/GenBank/DDBJ databases">
        <title>Methylomonas rivi sp. nov., Methylomonas rosea sp. nov., Methylomonas aureus sp. nov. and Methylomonas subterranea sp. nov., four novel methanotrophs isolated from a freshwater creek and the deep terrestrial subsurface.</title>
        <authorList>
            <person name="Abin C."/>
            <person name="Sankaranarayanan K."/>
            <person name="Garner C."/>
            <person name="Sindelar R."/>
            <person name="Kotary K."/>
            <person name="Garner R."/>
            <person name="Barclay S."/>
            <person name="Lawson P."/>
            <person name="Krumholz L."/>
        </authorList>
    </citation>
    <scope>NUCLEOTIDE SEQUENCE [LARGE SCALE GENOMIC DNA]</scope>
    <source>
        <strain evidence="1 2">WSC-7</strain>
    </source>
</reference>
<name>A0ABT1TTS9_9GAMM</name>
<evidence type="ECO:0000313" key="2">
    <source>
        <dbReference type="Proteomes" id="UP001524570"/>
    </source>
</evidence>
<dbReference type="Proteomes" id="UP001524570">
    <property type="component" value="Unassembled WGS sequence"/>
</dbReference>
<organism evidence="1 2">
    <name type="scientific">Methylomonas rosea</name>
    <dbReference type="NCBI Taxonomy" id="2952227"/>
    <lineage>
        <taxon>Bacteria</taxon>
        <taxon>Pseudomonadati</taxon>
        <taxon>Pseudomonadota</taxon>
        <taxon>Gammaproteobacteria</taxon>
        <taxon>Methylococcales</taxon>
        <taxon>Methylococcaceae</taxon>
        <taxon>Methylomonas</taxon>
    </lineage>
</organism>